<proteinExistence type="predicted"/>
<name>A0A4U5P2S9_POPAL</name>
<evidence type="ECO:0000256" key="1">
    <source>
        <dbReference type="SAM" id="MobiDB-lite"/>
    </source>
</evidence>
<dbReference type="EMBL" id="RCHU01000876">
    <property type="protein sequence ID" value="TKR90416.1"/>
    <property type="molecule type" value="Genomic_DNA"/>
</dbReference>
<dbReference type="STRING" id="43335.A0A4U5P2S9"/>
<feature type="region of interest" description="Disordered" evidence="1">
    <location>
        <begin position="78"/>
        <end position="102"/>
    </location>
</feature>
<evidence type="ECO:0000313" key="2">
    <source>
        <dbReference type="EMBL" id="TKR90416.1"/>
    </source>
</evidence>
<dbReference type="AlphaFoldDB" id="A0A4U5P2S9"/>
<accession>A0A4U5P2S9</accession>
<gene>
    <name evidence="2" type="ORF">D5086_0000233580</name>
</gene>
<sequence length="102" mass="11534">MLAKAIVEESEVIFIKMWISNLMSKWFDDAQKLASSSAFEIGIPNQRERAEILKAPRPLSQSDLQRVLGTSAKTRVAANEYRRSSSHSPRWPGNQMTIGFKP</sequence>
<organism evidence="2">
    <name type="scientific">Populus alba</name>
    <name type="common">White poplar</name>
    <dbReference type="NCBI Taxonomy" id="43335"/>
    <lineage>
        <taxon>Eukaryota</taxon>
        <taxon>Viridiplantae</taxon>
        <taxon>Streptophyta</taxon>
        <taxon>Embryophyta</taxon>
        <taxon>Tracheophyta</taxon>
        <taxon>Spermatophyta</taxon>
        <taxon>Magnoliopsida</taxon>
        <taxon>eudicotyledons</taxon>
        <taxon>Gunneridae</taxon>
        <taxon>Pentapetalae</taxon>
        <taxon>rosids</taxon>
        <taxon>fabids</taxon>
        <taxon>Malpighiales</taxon>
        <taxon>Salicaceae</taxon>
        <taxon>Saliceae</taxon>
        <taxon>Populus</taxon>
    </lineage>
</organism>
<protein>
    <submittedName>
        <fullName evidence="2">Uncharacterized protein</fullName>
    </submittedName>
</protein>
<reference evidence="2" key="1">
    <citation type="submission" date="2018-10" db="EMBL/GenBank/DDBJ databases">
        <title>Population genomic analysis revealed the cold adaptation of white poplar.</title>
        <authorList>
            <person name="Liu Y.-J."/>
        </authorList>
    </citation>
    <scope>NUCLEOTIDE SEQUENCE [LARGE SCALE GENOMIC DNA]</scope>
    <source>
        <strain evidence="2">PAL-ZL1</strain>
    </source>
</reference>
<comment type="caution">
    <text evidence="2">The sequence shown here is derived from an EMBL/GenBank/DDBJ whole genome shotgun (WGS) entry which is preliminary data.</text>
</comment>